<evidence type="ECO:0000256" key="3">
    <source>
        <dbReference type="ARBA" id="ARBA00012457"/>
    </source>
</evidence>
<evidence type="ECO:0000256" key="1">
    <source>
        <dbReference type="ARBA" id="ARBA00005208"/>
    </source>
</evidence>
<proteinExistence type="inferred from homology"/>
<keyword evidence="4" id="KW-0808">Transferase</keyword>
<dbReference type="InterPro" id="IPR029044">
    <property type="entry name" value="Nucleotide-diphossugar_trans"/>
</dbReference>
<dbReference type="Gene3D" id="3.90.550.10">
    <property type="entry name" value="Spore Coat Polysaccharide Biosynthesis Protein SpsA, Chain A"/>
    <property type="match status" value="1"/>
</dbReference>
<dbReference type="GO" id="GO:0003977">
    <property type="term" value="F:UDP-N-acetylglucosamine diphosphorylase activity"/>
    <property type="evidence" value="ECO:0007669"/>
    <property type="project" value="UniProtKB-EC"/>
</dbReference>
<evidence type="ECO:0000256" key="5">
    <source>
        <dbReference type="ARBA" id="ARBA00022695"/>
    </source>
</evidence>
<dbReference type="InterPro" id="IPR002618">
    <property type="entry name" value="UDPGP_fam"/>
</dbReference>
<dbReference type="SUPFAM" id="SSF53448">
    <property type="entry name" value="Nucleotide-diphospho-sugar transferases"/>
    <property type="match status" value="1"/>
</dbReference>
<dbReference type="EC" id="2.7.7.23" evidence="3"/>
<name>A0A9Q9CAE7_ENCHE</name>
<evidence type="ECO:0000313" key="8">
    <source>
        <dbReference type="Proteomes" id="UP001059546"/>
    </source>
</evidence>
<comment type="pathway">
    <text evidence="1">Nucleotide-sugar biosynthesis; UDP-N-acetyl-alpha-D-glucosamine biosynthesis; UDP-N-acetyl-alpha-D-glucosamine from N-acetyl-alpha-D-glucosamine 1-phosphate: step 1/1.</text>
</comment>
<dbReference type="PANTHER" id="PTHR11952">
    <property type="entry name" value="UDP- GLUCOSE PYROPHOSPHORYLASE"/>
    <property type="match status" value="1"/>
</dbReference>
<accession>A0A9Q9CAE7</accession>
<comment type="similarity">
    <text evidence="2">Belongs to the UDPGP type 1 family.</text>
</comment>
<protein>
    <recommendedName>
        <fullName evidence="3">UDP-N-acetylglucosamine diphosphorylase</fullName>
        <ecNumber evidence="3">2.7.7.23</ecNumber>
    </recommendedName>
</protein>
<evidence type="ECO:0000256" key="6">
    <source>
        <dbReference type="ARBA" id="ARBA00048493"/>
    </source>
</evidence>
<evidence type="ECO:0000313" key="7">
    <source>
        <dbReference type="EMBL" id="UTX44450.1"/>
    </source>
</evidence>
<dbReference type="Pfam" id="PF01704">
    <property type="entry name" value="UDPGP"/>
    <property type="match status" value="1"/>
</dbReference>
<comment type="catalytic activity">
    <reaction evidence="6">
        <text>N-acetyl-alpha-D-glucosamine 1-phosphate + UTP + H(+) = UDP-N-acetyl-alpha-D-glucosamine + diphosphate</text>
        <dbReference type="Rhea" id="RHEA:13509"/>
        <dbReference type="ChEBI" id="CHEBI:15378"/>
        <dbReference type="ChEBI" id="CHEBI:33019"/>
        <dbReference type="ChEBI" id="CHEBI:46398"/>
        <dbReference type="ChEBI" id="CHEBI:57705"/>
        <dbReference type="ChEBI" id="CHEBI:57776"/>
        <dbReference type="EC" id="2.7.7.23"/>
    </reaction>
</comment>
<evidence type="ECO:0000256" key="2">
    <source>
        <dbReference type="ARBA" id="ARBA00010401"/>
    </source>
</evidence>
<dbReference type="InterPro" id="IPR039741">
    <property type="entry name" value="UDP-sugar_pyrophosphorylase"/>
</dbReference>
<dbReference type="Proteomes" id="UP001059546">
    <property type="component" value="Chromosome XI"/>
</dbReference>
<reference evidence="7" key="1">
    <citation type="submission" date="2021-05" db="EMBL/GenBank/DDBJ databases">
        <title>Encephalitozoon hellem ATCC 50604 Complete Genome.</title>
        <authorList>
            <person name="Mascarenhas dos Santos A.C."/>
            <person name="Julian A.T."/>
            <person name="Pombert J.-F."/>
        </authorList>
    </citation>
    <scope>NUCLEOTIDE SEQUENCE</scope>
    <source>
        <strain evidence="7">ATCC 50604</strain>
    </source>
</reference>
<sequence length="350" mass="39694">MQKKYIIKKNMECFIMGYINMNSNDLIKPYNGVELNDQGQKYKKIGEEVLKKKKLGVVILSGGQGTRLGSDAPKGLFKIKGKTLFEWHMETIREIIDKYNANITVFIMTSSFTDEAVREYFQKTDFGLKIHFFKQKNSLCVGTDGKPLQYYEGYAESPYGNGNMFEAIQQVNLEGIEALNVISIDNVLAKILDPVFVGAFFSGNYDIMSKSVTKKEKESVGAFQIDGKLRIKEYGENDADGDGVQGNICNHMFRTSFVKKMKSVNLPEHKAFKKIPYTIDGKLINPVKPNGFKKETFIFDSFEYTQRNGVMNVPREKEFAPLKNGMDSTVDNPMTCALAVEKHRIKTSMQ</sequence>
<dbReference type="AlphaFoldDB" id="A0A9Q9CAE7"/>
<keyword evidence="5" id="KW-0548">Nucleotidyltransferase</keyword>
<dbReference type="PANTHER" id="PTHR11952:SF2">
    <property type="entry name" value="LD24639P"/>
    <property type="match status" value="1"/>
</dbReference>
<gene>
    <name evidence="7" type="ORF">GPU96_11g22540</name>
</gene>
<evidence type="ECO:0000256" key="4">
    <source>
        <dbReference type="ARBA" id="ARBA00022679"/>
    </source>
</evidence>
<organism evidence="7 8">
    <name type="scientific">Encephalitozoon hellem</name>
    <name type="common">Microsporidian parasite</name>
    <dbReference type="NCBI Taxonomy" id="27973"/>
    <lineage>
        <taxon>Eukaryota</taxon>
        <taxon>Fungi</taxon>
        <taxon>Fungi incertae sedis</taxon>
        <taxon>Microsporidia</taxon>
        <taxon>Unikaryonidae</taxon>
        <taxon>Encephalitozoon</taxon>
    </lineage>
</organism>
<dbReference type="EMBL" id="CP075157">
    <property type="protein sequence ID" value="UTX44450.1"/>
    <property type="molecule type" value="Genomic_DNA"/>
</dbReference>